<keyword evidence="2" id="KW-1185">Reference proteome</keyword>
<evidence type="ECO:0000313" key="1">
    <source>
        <dbReference type="EMBL" id="RJT16432.1"/>
    </source>
</evidence>
<reference evidence="1 2" key="1">
    <citation type="submission" date="2018-09" db="EMBL/GenBank/DDBJ databases">
        <authorList>
            <person name="Le Fleche-Mateos A."/>
        </authorList>
    </citation>
    <scope>NUCLEOTIDE SEQUENCE [LARGE SCALE GENOMIC DNA]</scope>
    <source>
        <strain evidence="1 2">DSM 30078</strain>
    </source>
</reference>
<comment type="caution">
    <text evidence="1">The sequence shown here is derived from an EMBL/GenBank/DDBJ whole genome shotgun (WGS) entry which is preliminary data.</text>
</comment>
<proteinExistence type="predicted"/>
<organism evidence="1 2">
    <name type="scientific">Rahnella inusitata</name>
    <dbReference type="NCBI Taxonomy" id="58169"/>
    <lineage>
        <taxon>Bacteria</taxon>
        <taxon>Pseudomonadati</taxon>
        <taxon>Pseudomonadota</taxon>
        <taxon>Gammaproteobacteria</taxon>
        <taxon>Enterobacterales</taxon>
        <taxon>Yersiniaceae</taxon>
        <taxon>Rahnella</taxon>
    </lineage>
</organism>
<dbReference type="InterPro" id="IPR009493">
    <property type="entry name" value="P2_GpE"/>
</dbReference>
<protein>
    <submittedName>
        <fullName evidence="1">GpE family phage tail protein</fullName>
    </submittedName>
</protein>
<evidence type="ECO:0000313" key="2">
    <source>
        <dbReference type="Proteomes" id="UP000284119"/>
    </source>
</evidence>
<dbReference type="Proteomes" id="UP000284119">
    <property type="component" value="Unassembled WGS sequence"/>
</dbReference>
<dbReference type="EMBL" id="RAHG01000001">
    <property type="protein sequence ID" value="RJT16432.1"/>
    <property type="molecule type" value="Genomic_DNA"/>
</dbReference>
<accession>A0ABX9P7S5</accession>
<gene>
    <name evidence="1" type="ORF">D5396_02655</name>
</gene>
<dbReference type="Pfam" id="PF06528">
    <property type="entry name" value="Phage_P2_GpE"/>
    <property type="match status" value="1"/>
</dbReference>
<name>A0ABX9P7S5_9GAMM</name>
<sequence length="43" mass="4970">MDDLMADIATVFHWQPSEMFAMSLTEIIGWRRRALLRSGAESE</sequence>